<keyword evidence="11" id="KW-0472">Membrane</keyword>
<gene>
    <name evidence="18" type="ORF">Baya_4555</name>
</gene>
<sequence length="174" mass="20110">MPQPPEAEDRQPLQQLPLVRSLISHLPAQVLFCNRSPRTVQLLWINFQGQPVSYGQLQPHTGRKMNTYVGHPWMFRDAQTDDPMLANNKEMYLPRASENGQVSVVNITLPVFSLRERCLQRVRALVSIDDFSRLEIARTLQEDLARKPSIESDLRRIGQKVEQRLLQNREAQNS</sequence>
<evidence type="ECO:0000256" key="3">
    <source>
        <dbReference type="ARBA" id="ARBA00004240"/>
    </source>
</evidence>
<comment type="pathway">
    <text evidence="5">Protein modification; protein ubiquitination.</text>
</comment>
<evidence type="ECO:0000313" key="19">
    <source>
        <dbReference type="Proteomes" id="UP000319801"/>
    </source>
</evidence>
<proteinExistence type="inferred from homology"/>
<evidence type="ECO:0000256" key="13">
    <source>
        <dbReference type="ARBA" id="ARBA00059036"/>
    </source>
</evidence>
<evidence type="ECO:0000259" key="17">
    <source>
        <dbReference type="Pfam" id="PF17211"/>
    </source>
</evidence>
<dbReference type="OrthoDB" id="413400at2759"/>
<dbReference type="CDD" id="cd05468">
    <property type="entry name" value="pVHL"/>
    <property type="match status" value="1"/>
</dbReference>
<evidence type="ECO:0000259" key="16">
    <source>
        <dbReference type="Pfam" id="PF01847"/>
    </source>
</evidence>
<evidence type="ECO:0000256" key="4">
    <source>
        <dbReference type="ARBA" id="ARBA00004496"/>
    </source>
</evidence>
<comment type="function">
    <text evidence="13">Involved in the ubiquitination and subsequent proteasomal degradation via the von Hippel-Lindau ubiquitination complex. Seems to act as a target recruitment subunit in the E3 ubiquitin ligase complex and recruits hydroxylated hypoxia-inducible factor (HIF) under normoxic conditions. Involved in transcriptional repression through interaction with HIF1A, HIF1AN and histone deacetylases. Ubiquitinates, in an oxygen-responsive manner, ADRB2. Acts as a negative regulator of mTORC1 by promoting ubiquitination and degradation of RPTOR.</text>
</comment>
<keyword evidence="10" id="KW-0256">Endoplasmic reticulum</keyword>
<keyword evidence="9" id="KW-0833">Ubl conjugation pathway</keyword>
<evidence type="ECO:0000256" key="11">
    <source>
        <dbReference type="ARBA" id="ARBA00023136"/>
    </source>
</evidence>
<dbReference type="AlphaFoldDB" id="A0A556TR35"/>
<dbReference type="FunFam" id="1.10.750.10:FF:000001">
    <property type="entry name" value="von Hippel-Lindau disease tumor suppressor"/>
    <property type="match status" value="1"/>
</dbReference>
<organism evidence="18 19">
    <name type="scientific">Bagarius yarrelli</name>
    <name type="common">Goonch</name>
    <name type="synonym">Bagrus yarrelli</name>
    <dbReference type="NCBI Taxonomy" id="175774"/>
    <lineage>
        <taxon>Eukaryota</taxon>
        <taxon>Metazoa</taxon>
        <taxon>Chordata</taxon>
        <taxon>Craniata</taxon>
        <taxon>Vertebrata</taxon>
        <taxon>Euteleostomi</taxon>
        <taxon>Actinopterygii</taxon>
        <taxon>Neopterygii</taxon>
        <taxon>Teleostei</taxon>
        <taxon>Ostariophysi</taxon>
        <taxon>Siluriformes</taxon>
        <taxon>Sisoridae</taxon>
        <taxon>Sisorinae</taxon>
        <taxon>Bagarius</taxon>
    </lineage>
</organism>
<evidence type="ECO:0000256" key="7">
    <source>
        <dbReference type="ARBA" id="ARBA00022475"/>
    </source>
</evidence>
<evidence type="ECO:0000256" key="15">
    <source>
        <dbReference type="ARBA" id="ARBA00080646"/>
    </source>
</evidence>
<dbReference type="GO" id="GO:0005886">
    <property type="term" value="C:plasma membrane"/>
    <property type="evidence" value="ECO:0007669"/>
    <property type="project" value="UniProtKB-SubCell"/>
</dbReference>
<keyword evidence="7" id="KW-1003">Cell membrane</keyword>
<protein>
    <recommendedName>
        <fullName evidence="14">von Hippel-Lindau disease tumor suppressor</fullName>
    </recommendedName>
    <alternativeName>
        <fullName evidence="15">pVHL</fullName>
    </alternativeName>
</protein>
<evidence type="ECO:0000256" key="2">
    <source>
        <dbReference type="ARBA" id="ARBA00004202"/>
    </source>
</evidence>
<dbReference type="Pfam" id="PF17211">
    <property type="entry name" value="VHL_C"/>
    <property type="match status" value="1"/>
</dbReference>
<dbReference type="SUPFAM" id="SSF49468">
    <property type="entry name" value="VHL"/>
    <property type="match status" value="1"/>
</dbReference>
<evidence type="ECO:0000256" key="9">
    <source>
        <dbReference type="ARBA" id="ARBA00022786"/>
    </source>
</evidence>
<feature type="domain" description="von Hippel-Lindau disease tumour suppressor beta" evidence="16">
    <location>
        <begin position="19"/>
        <end position="100"/>
    </location>
</feature>
<dbReference type="InterPro" id="IPR024053">
    <property type="entry name" value="VHL_beta_dom"/>
</dbReference>
<dbReference type="InterPro" id="IPR037139">
    <property type="entry name" value="VHL_alpha_dom_sf"/>
</dbReference>
<dbReference type="Gene3D" id="2.60.40.780">
    <property type="entry name" value="von Hippel-Lindau disease tumour suppressor, beta domain"/>
    <property type="match status" value="1"/>
</dbReference>
<dbReference type="Proteomes" id="UP000319801">
    <property type="component" value="Unassembled WGS sequence"/>
</dbReference>
<feature type="domain" description="von Hippel-Lindau disease tumour suppressor alpha" evidence="17">
    <location>
        <begin position="112"/>
        <end position="160"/>
    </location>
</feature>
<comment type="subcellular location">
    <subcellularLocation>
        <location evidence="2">Cell membrane</location>
        <topology evidence="2">Peripheral membrane protein</topology>
    </subcellularLocation>
    <subcellularLocation>
        <location evidence="4">Cytoplasm</location>
    </subcellularLocation>
    <subcellularLocation>
        <location evidence="3">Endoplasmic reticulum</location>
    </subcellularLocation>
    <subcellularLocation>
        <location evidence="1">Nucleus</location>
    </subcellularLocation>
</comment>
<comment type="similarity">
    <text evidence="6">Belongs to the VHL family.</text>
</comment>
<evidence type="ECO:0000313" key="18">
    <source>
        <dbReference type="EMBL" id="TSK42087.1"/>
    </source>
</evidence>
<keyword evidence="19" id="KW-1185">Reference proteome</keyword>
<dbReference type="GO" id="GO:0001666">
    <property type="term" value="P:response to hypoxia"/>
    <property type="evidence" value="ECO:0007669"/>
    <property type="project" value="UniProtKB-ARBA"/>
</dbReference>
<dbReference type="InterPro" id="IPR022772">
    <property type="entry name" value="VHL_tumour_suppress_b/a_dom"/>
</dbReference>
<evidence type="ECO:0000256" key="10">
    <source>
        <dbReference type="ARBA" id="ARBA00022824"/>
    </source>
</evidence>
<keyword evidence="8" id="KW-0963">Cytoplasm</keyword>
<evidence type="ECO:0000256" key="12">
    <source>
        <dbReference type="ARBA" id="ARBA00023242"/>
    </source>
</evidence>
<reference evidence="18 19" key="1">
    <citation type="journal article" date="2019" name="Genome Biol. Evol.">
        <title>Whole-Genome Sequencing of the Giant Devil Catfish, Bagarius yarrelli.</title>
        <authorList>
            <person name="Jiang W."/>
            <person name="Lv Y."/>
            <person name="Cheng L."/>
            <person name="Yang K."/>
            <person name="Chao B."/>
            <person name="Wang X."/>
            <person name="Li Y."/>
            <person name="Pan X."/>
            <person name="You X."/>
            <person name="Zhang Y."/>
            <person name="Yang J."/>
            <person name="Li J."/>
            <person name="Zhang X."/>
            <person name="Liu S."/>
            <person name="Sun C."/>
            <person name="Yang J."/>
            <person name="Shi Q."/>
        </authorList>
    </citation>
    <scope>NUCLEOTIDE SEQUENCE [LARGE SCALE GENOMIC DNA]</scope>
    <source>
        <strain evidence="18">JWS20170419001</strain>
        <tissue evidence="18">Muscle</tissue>
    </source>
</reference>
<evidence type="ECO:0000256" key="14">
    <source>
        <dbReference type="ARBA" id="ARBA00072532"/>
    </source>
</evidence>
<evidence type="ECO:0000256" key="5">
    <source>
        <dbReference type="ARBA" id="ARBA00004906"/>
    </source>
</evidence>
<dbReference type="GO" id="GO:0005783">
    <property type="term" value="C:endoplasmic reticulum"/>
    <property type="evidence" value="ECO:0007669"/>
    <property type="project" value="UniProtKB-SubCell"/>
</dbReference>
<evidence type="ECO:0000256" key="1">
    <source>
        <dbReference type="ARBA" id="ARBA00004123"/>
    </source>
</evidence>
<evidence type="ECO:0000256" key="6">
    <source>
        <dbReference type="ARBA" id="ARBA00010057"/>
    </source>
</evidence>
<comment type="caution">
    <text evidence="18">The sequence shown here is derived from an EMBL/GenBank/DDBJ whole genome shotgun (WGS) entry which is preliminary data.</text>
</comment>
<dbReference type="InterPro" id="IPR036208">
    <property type="entry name" value="VHL_sf"/>
</dbReference>
<name>A0A556TR35_BAGYA</name>
<dbReference type="GO" id="GO:0005634">
    <property type="term" value="C:nucleus"/>
    <property type="evidence" value="ECO:0007669"/>
    <property type="project" value="UniProtKB-SubCell"/>
</dbReference>
<dbReference type="FunFam" id="2.60.40.780:FF:000001">
    <property type="entry name" value="von Hippel-Lindau disease tumor suppressor"/>
    <property type="match status" value="1"/>
</dbReference>
<dbReference type="GO" id="GO:0010468">
    <property type="term" value="P:regulation of gene expression"/>
    <property type="evidence" value="ECO:0007669"/>
    <property type="project" value="UniProtKB-ARBA"/>
</dbReference>
<evidence type="ECO:0000256" key="8">
    <source>
        <dbReference type="ARBA" id="ARBA00022490"/>
    </source>
</evidence>
<dbReference type="EMBL" id="VCAZ01000012">
    <property type="protein sequence ID" value="TSK42087.1"/>
    <property type="molecule type" value="Genomic_DNA"/>
</dbReference>
<dbReference type="Gene3D" id="1.10.750.10">
    <property type="entry name" value="von Hippel-Lindau disease tumour suppressor, alpha domain"/>
    <property type="match status" value="1"/>
</dbReference>
<dbReference type="InterPro" id="IPR037140">
    <property type="entry name" value="VHL_beta_dom_sf"/>
</dbReference>
<accession>A0A556TR35</accession>
<dbReference type="Pfam" id="PF01847">
    <property type="entry name" value="VHL"/>
    <property type="match status" value="1"/>
</dbReference>
<keyword evidence="12" id="KW-0539">Nucleus</keyword>
<dbReference type="InterPro" id="IPR024048">
    <property type="entry name" value="VHL_alpha_dom"/>
</dbReference>